<evidence type="ECO:0000256" key="2">
    <source>
        <dbReference type="SAM" id="SignalP"/>
    </source>
</evidence>
<protein>
    <submittedName>
        <fullName evidence="3">Putative secreted protein</fullName>
    </submittedName>
</protein>
<feature type="chain" id="PRO_5015005697" evidence="2">
    <location>
        <begin position="16"/>
        <end position="333"/>
    </location>
</feature>
<dbReference type="AlphaFoldDB" id="A0A2M4D2B1"/>
<proteinExistence type="predicted"/>
<feature type="region of interest" description="Disordered" evidence="1">
    <location>
        <begin position="188"/>
        <end position="255"/>
    </location>
</feature>
<feature type="compositionally biased region" description="Basic and acidic residues" evidence="1">
    <location>
        <begin position="233"/>
        <end position="255"/>
    </location>
</feature>
<evidence type="ECO:0000313" key="3">
    <source>
        <dbReference type="EMBL" id="MBW71228.1"/>
    </source>
</evidence>
<evidence type="ECO:0000256" key="1">
    <source>
        <dbReference type="SAM" id="MobiDB-lite"/>
    </source>
</evidence>
<name>A0A2M4D2B1_ANODA</name>
<sequence length="333" mass="38760">MLLLVLVLLLPTARQRRHTGSDKPWTTRPKAYRWRWIVRTLDVTCLTTPVLHATLLIRILLTKIRLERIRWPRPRLILTTLRIVNQIRILILITPGRRWTTELCHRRHVTQDRRRRRFIQLIRIRVKIQHNVLWTTDPHTITTNATTTTRATRATKSTEHTVHLGRRQRFMATVEISVVRDRGALLIGRPTNTTTENTSTRTTLPIRSTLGTPARHSLLAVQSRPSPAGPRTPTHDDAQDEKQQKTDGGTRTDNHQKVLLRERHLLDHRFLLHDHVQRVVGLDTAGRILRHTRVRPIILDVNVVDEQLAMLLPIHIIDVVVKVQVRHQQTLVQ</sequence>
<feature type="compositionally biased region" description="Low complexity" evidence="1">
    <location>
        <begin position="191"/>
        <end position="203"/>
    </location>
</feature>
<accession>A0A2M4D2B1</accession>
<organism evidence="3">
    <name type="scientific">Anopheles darlingi</name>
    <name type="common">Mosquito</name>
    <dbReference type="NCBI Taxonomy" id="43151"/>
    <lineage>
        <taxon>Eukaryota</taxon>
        <taxon>Metazoa</taxon>
        <taxon>Ecdysozoa</taxon>
        <taxon>Arthropoda</taxon>
        <taxon>Hexapoda</taxon>
        <taxon>Insecta</taxon>
        <taxon>Pterygota</taxon>
        <taxon>Neoptera</taxon>
        <taxon>Endopterygota</taxon>
        <taxon>Diptera</taxon>
        <taxon>Nematocera</taxon>
        <taxon>Culicoidea</taxon>
        <taxon>Culicidae</taxon>
        <taxon>Anophelinae</taxon>
        <taxon>Anopheles</taxon>
    </lineage>
</organism>
<keyword evidence="2" id="KW-0732">Signal</keyword>
<feature type="signal peptide" evidence="2">
    <location>
        <begin position="1"/>
        <end position="15"/>
    </location>
</feature>
<reference evidence="3" key="1">
    <citation type="submission" date="2018-01" db="EMBL/GenBank/DDBJ databases">
        <title>An insight into the sialome of Amazonian anophelines.</title>
        <authorList>
            <person name="Ribeiro J.M."/>
            <person name="Scarpassa V."/>
            <person name="Calvo E."/>
        </authorList>
    </citation>
    <scope>NUCLEOTIDE SEQUENCE</scope>
</reference>
<dbReference type="EMBL" id="GGFL01007050">
    <property type="protein sequence ID" value="MBW71228.1"/>
    <property type="molecule type" value="Transcribed_RNA"/>
</dbReference>